<organism evidence="1 2">
    <name type="scientific">Acrobeloides nanus</name>
    <dbReference type="NCBI Taxonomy" id="290746"/>
    <lineage>
        <taxon>Eukaryota</taxon>
        <taxon>Metazoa</taxon>
        <taxon>Ecdysozoa</taxon>
        <taxon>Nematoda</taxon>
        <taxon>Chromadorea</taxon>
        <taxon>Rhabditida</taxon>
        <taxon>Tylenchina</taxon>
        <taxon>Cephalobomorpha</taxon>
        <taxon>Cephaloboidea</taxon>
        <taxon>Cephalobidae</taxon>
        <taxon>Acrobeloides</taxon>
    </lineage>
</organism>
<keyword evidence="1" id="KW-1185">Reference proteome</keyword>
<evidence type="ECO:0000313" key="1">
    <source>
        <dbReference type="Proteomes" id="UP000887540"/>
    </source>
</evidence>
<dbReference type="Proteomes" id="UP000887540">
    <property type="component" value="Unplaced"/>
</dbReference>
<protein>
    <submittedName>
        <fullName evidence="2">Uncharacterized protein</fullName>
    </submittedName>
</protein>
<accession>A0A914DZX1</accession>
<name>A0A914DZX1_9BILA</name>
<evidence type="ECO:0000313" key="2">
    <source>
        <dbReference type="WBParaSite" id="ACRNAN_scaffold4593.g14651.t1"/>
    </source>
</evidence>
<reference evidence="2" key="1">
    <citation type="submission" date="2022-11" db="UniProtKB">
        <authorList>
            <consortium name="WormBaseParasite"/>
        </authorList>
    </citation>
    <scope>IDENTIFICATION</scope>
</reference>
<sequence length="114" mass="13064">MGVPKPAEIPGFIKKGIMDMKYQPNLFFNQHAIEDGWATPTSQHRRTPAPIIEEVESDSSQYTRGETSSSREYYNKIEYDMHVDNSSDVTNTQEIKEPKSTISFQPKKVIIKNL</sequence>
<proteinExistence type="predicted"/>
<dbReference type="WBParaSite" id="ACRNAN_scaffold4593.g14651.t1">
    <property type="protein sequence ID" value="ACRNAN_scaffold4593.g14651.t1"/>
    <property type="gene ID" value="ACRNAN_scaffold4593.g14651"/>
</dbReference>
<dbReference type="AlphaFoldDB" id="A0A914DZX1"/>